<dbReference type="InterPro" id="IPR005135">
    <property type="entry name" value="Endo/exonuclease/phosphatase"/>
</dbReference>
<dbReference type="InterPro" id="IPR052560">
    <property type="entry name" value="RdDP_mobile_element"/>
</dbReference>
<dbReference type="Pfam" id="PF14529">
    <property type="entry name" value="Exo_endo_phos_2"/>
    <property type="match status" value="1"/>
</dbReference>
<gene>
    <name evidence="3" type="ORF">JYU34_021250</name>
</gene>
<dbReference type="InterPro" id="IPR043502">
    <property type="entry name" value="DNA/RNA_pol_sf"/>
</dbReference>
<evidence type="ECO:0000313" key="4">
    <source>
        <dbReference type="Proteomes" id="UP000823941"/>
    </source>
</evidence>
<dbReference type="SUPFAM" id="SSF56672">
    <property type="entry name" value="DNA/RNA polymerases"/>
    <property type="match status" value="1"/>
</dbReference>
<dbReference type="SUPFAM" id="SSF56219">
    <property type="entry name" value="DNase I-like"/>
    <property type="match status" value="1"/>
</dbReference>
<dbReference type="InterPro" id="IPR036691">
    <property type="entry name" value="Endo/exonu/phosph_ase_sf"/>
</dbReference>
<keyword evidence="4" id="KW-1185">Reference proteome</keyword>
<name>A0ABQ7PT52_PLUXY</name>
<organism evidence="3 4">
    <name type="scientific">Plutella xylostella</name>
    <name type="common">Diamondback moth</name>
    <name type="synonym">Plutella maculipennis</name>
    <dbReference type="NCBI Taxonomy" id="51655"/>
    <lineage>
        <taxon>Eukaryota</taxon>
        <taxon>Metazoa</taxon>
        <taxon>Ecdysozoa</taxon>
        <taxon>Arthropoda</taxon>
        <taxon>Hexapoda</taxon>
        <taxon>Insecta</taxon>
        <taxon>Pterygota</taxon>
        <taxon>Neoptera</taxon>
        <taxon>Endopterygota</taxon>
        <taxon>Lepidoptera</taxon>
        <taxon>Glossata</taxon>
        <taxon>Ditrysia</taxon>
        <taxon>Yponomeutoidea</taxon>
        <taxon>Plutellidae</taxon>
        <taxon>Plutella</taxon>
    </lineage>
</organism>
<reference evidence="3 4" key="1">
    <citation type="submission" date="2021-06" db="EMBL/GenBank/DDBJ databases">
        <title>A haploid diamondback moth (Plutella xylostella L.) genome assembly resolves 31 chromosomes and identifies a diamide resistance mutation.</title>
        <authorList>
            <person name="Ward C.M."/>
            <person name="Perry K.D."/>
            <person name="Baker G."/>
            <person name="Powis K."/>
            <person name="Heckel D.G."/>
            <person name="Baxter S.W."/>
        </authorList>
    </citation>
    <scope>NUCLEOTIDE SEQUENCE [LARGE SCALE GENOMIC DNA]</scope>
    <source>
        <strain evidence="3 4">LV</strain>
        <tissue evidence="3">Single pupa</tissue>
    </source>
</reference>
<dbReference type="Proteomes" id="UP000823941">
    <property type="component" value="Chromosome 29"/>
</dbReference>
<feature type="domain" description="Reverse transcriptase" evidence="2">
    <location>
        <begin position="360"/>
        <end position="626"/>
    </location>
</feature>
<dbReference type="Gene3D" id="3.60.10.10">
    <property type="entry name" value="Endonuclease/exonuclease/phosphatase"/>
    <property type="match status" value="1"/>
</dbReference>
<sequence length="773" mass="88933">MFSQFFQTLGKRFIAGGDWNAKHIHWGSRLTTTRGKELKACLDMKHLVTLSTAEPTHWPGDPKKLPDTIDFFITAGLSRLNFQIESCLDGSSNHVPVILTMSALVMHRENRNYIYNKHTDWNSFRDLVETKLDLKICLKTPDDIEDAALNFFHIIQEACWMCTPYHVTTQKNKPVPQEIRAKILEKRKLRRIWQTSRHPADKSKLNKAIVELKQIIQNCSNELLQTQLEGLSATKSTNYSLWKVTKQHDRPQKSKPPLKHSTLGWVRSSQEKAEAFAKHLAVVFTPNAASSDSEDKDINLVMSQDFQLDMPLKHTSPKEIAQQIYRLENGKSPGFDKIDKKILTELPRKGIIYLTALFNAVIRTGYFPSVWKIAEITMIHKDGKPPNEITSYRPISLLPVVSKLFEKVILRRITPVLTERSVIPKHQFGFRKQHATTEQVHRVCSTIRCALEEKEYCAAAFLDVQQAFDRVWHTGLLCKIKMLLPHSFFHIIKSYIEDRIFYVKEEDSMSQFYEINAGVPQGSVLGPILYSIFTSDLPQSKGVTTATYADDTAILASDKIPEKASLNLQESLNDIHKWLEKWRIRASATKSVQITFTLRKGNCPPVKLGETELPHHDTVKYLGMHLDRRLTWQKHLKTKRDEINLKYRNLNWLLGRNSRLSVENKLLVYKTVLKPVWSYGIQLWGSAAISNVNIIQRVQNAILRAIGKAPWFIRISELHEHLGIPTVAEEIRTQAGSYRNRLCNHPNELAAQLTTPNFQRRLKRREPMELAHS</sequence>
<evidence type="ECO:0000256" key="1">
    <source>
        <dbReference type="SAM" id="Coils"/>
    </source>
</evidence>
<comment type="caution">
    <text evidence="3">The sequence shown here is derived from an EMBL/GenBank/DDBJ whole genome shotgun (WGS) entry which is preliminary data.</text>
</comment>
<evidence type="ECO:0000313" key="3">
    <source>
        <dbReference type="EMBL" id="KAG7296151.1"/>
    </source>
</evidence>
<evidence type="ECO:0000259" key="2">
    <source>
        <dbReference type="PROSITE" id="PS50878"/>
    </source>
</evidence>
<protein>
    <recommendedName>
        <fullName evidence="2">Reverse transcriptase domain-containing protein</fullName>
    </recommendedName>
</protein>
<dbReference type="PANTHER" id="PTHR36688:SF2">
    <property type="entry name" value="ENDONUCLEASE_EXONUCLEASE_PHOSPHATASE DOMAIN-CONTAINING PROTEIN"/>
    <property type="match status" value="1"/>
</dbReference>
<keyword evidence="1" id="KW-0175">Coiled coil</keyword>
<proteinExistence type="predicted"/>
<dbReference type="CDD" id="cd01650">
    <property type="entry name" value="RT_nLTR_like"/>
    <property type="match status" value="1"/>
</dbReference>
<dbReference type="InterPro" id="IPR000477">
    <property type="entry name" value="RT_dom"/>
</dbReference>
<dbReference type="PANTHER" id="PTHR36688">
    <property type="entry name" value="ENDO/EXONUCLEASE/PHOSPHATASE DOMAIN-CONTAINING PROTEIN"/>
    <property type="match status" value="1"/>
</dbReference>
<dbReference type="EMBL" id="JAHIBW010000029">
    <property type="protein sequence ID" value="KAG7296151.1"/>
    <property type="molecule type" value="Genomic_DNA"/>
</dbReference>
<feature type="coiled-coil region" evidence="1">
    <location>
        <begin position="202"/>
        <end position="229"/>
    </location>
</feature>
<dbReference type="PROSITE" id="PS50878">
    <property type="entry name" value="RT_POL"/>
    <property type="match status" value="1"/>
</dbReference>
<accession>A0ABQ7PT52</accession>
<dbReference type="Pfam" id="PF00078">
    <property type="entry name" value="RVT_1"/>
    <property type="match status" value="1"/>
</dbReference>